<protein>
    <submittedName>
        <fullName evidence="1">Uncharacterized protein</fullName>
    </submittedName>
</protein>
<name>D4DQF5_NEIEG</name>
<proteinExistence type="predicted"/>
<sequence length="53" mass="6094">MFLFLFGFSDGLCRFDRRRLRIRADYTPADGGFWKKCGGGRLKSGERFSDGLL</sequence>
<evidence type="ECO:0000313" key="2">
    <source>
        <dbReference type="Proteomes" id="UP000005536"/>
    </source>
</evidence>
<dbReference type="AlphaFoldDB" id="D4DQF5"/>
<evidence type="ECO:0000313" key="1">
    <source>
        <dbReference type="EMBL" id="EFE50039.1"/>
    </source>
</evidence>
<dbReference type="EMBL" id="ADBF01000030">
    <property type="protein sequence ID" value="EFE50039.1"/>
    <property type="molecule type" value="Genomic_DNA"/>
</dbReference>
<dbReference type="Proteomes" id="UP000005536">
    <property type="component" value="Unassembled WGS sequence"/>
</dbReference>
<comment type="caution">
    <text evidence="1">The sequence shown here is derived from an EMBL/GenBank/DDBJ whole genome shotgun (WGS) entry which is preliminary data.</text>
</comment>
<gene>
    <name evidence="1" type="ORF">NEIELOOT_01293</name>
</gene>
<accession>D4DQF5</accession>
<organism evidence="1 2">
    <name type="scientific">Neisseria elongata subsp. glycolytica ATCC 29315</name>
    <dbReference type="NCBI Taxonomy" id="546263"/>
    <lineage>
        <taxon>Bacteria</taxon>
        <taxon>Pseudomonadati</taxon>
        <taxon>Pseudomonadota</taxon>
        <taxon>Betaproteobacteria</taxon>
        <taxon>Neisseriales</taxon>
        <taxon>Neisseriaceae</taxon>
        <taxon>Neisseria</taxon>
    </lineage>
</organism>
<reference evidence="1 2" key="1">
    <citation type="submission" date="2010-02" db="EMBL/GenBank/DDBJ databases">
        <authorList>
            <person name="Weinstock G."/>
            <person name="Sodergren E."/>
            <person name="Clifton S."/>
            <person name="Fulton L."/>
            <person name="Fulton B."/>
            <person name="Courtney L."/>
            <person name="Fronick C."/>
            <person name="Harrison M."/>
            <person name="Strong C."/>
            <person name="Farmer C."/>
            <person name="Delahaunty K."/>
            <person name="Markovic C."/>
            <person name="Hall O."/>
            <person name="Minx P."/>
            <person name="Tomlinson C."/>
            <person name="Mitreva M."/>
            <person name="Nelson J."/>
            <person name="Hou S."/>
            <person name="Wollam A."/>
            <person name="Pepin K.H."/>
            <person name="Johnson M."/>
            <person name="Bhonagiri V."/>
            <person name="Zhang X."/>
            <person name="Suruliraj S."/>
            <person name="Warren W."/>
            <person name="Chinwalla A."/>
            <person name="Mardis E.R."/>
            <person name="Wilson R.K."/>
        </authorList>
    </citation>
    <scope>NUCLEOTIDE SEQUENCE [LARGE SCALE GENOMIC DNA]</scope>
    <source>
        <strain evidence="1 2">ATCC 29315</strain>
    </source>
</reference>